<reference evidence="1" key="1">
    <citation type="submission" date="2021-02" db="EMBL/GenBank/DDBJ databases">
        <authorList>
            <person name="Nowell W R."/>
        </authorList>
    </citation>
    <scope>NUCLEOTIDE SEQUENCE</scope>
</reference>
<dbReference type="Proteomes" id="UP000681720">
    <property type="component" value="Unassembled WGS sequence"/>
</dbReference>
<sequence>MAQLRSQAREEQQLQLSITNEMVQSLKQVYDIYAKQKMPFIDQVRLLSLLPRSWKYEKVMDIFECTRHAVKVAH</sequence>
<name>A0A8S3AAW6_9BILA</name>
<evidence type="ECO:0000313" key="1">
    <source>
        <dbReference type="EMBL" id="CAF4699715.1"/>
    </source>
</evidence>
<evidence type="ECO:0000313" key="2">
    <source>
        <dbReference type="Proteomes" id="UP000681720"/>
    </source>
</evidence>
<protein>
    <submittedName>
        <fullName evidence="1">Uncharacterized protein</fullName>
    </submittedName>
</protein>
<organism evidence="1 2">
    <name type="scientific">Rotaria magnacalcarata</name>
    <dbReference type="NCBI Taxonomy" id="392030"/>
    <lineage>
        <taxon>Eukaryota</taxon>
        <taxon>Metazoa</taxon>
        <taxon>Spiralia</taxon>
        <taxon>Gnathifera</taxon>
        <taxon>Rotifera</taxon>
        <taxon>Eurotatoria</taxon>
        <taxon>Bdelloidea</taxon>
        <taxon>Philodinida</taxon>
        <taxon>Philodinidae</taxon>
        <taxon>Rotaria</taxon>
    </lineage>
</organism>
<dbReference type="AlphaFoldDB" id="A0A8S3AAW6"/>
<gene>
    <name evidence="1" type="ORF">GIL414_LOCUS43008</name>
</gene>
<feature type="non-terminal residue" evidence="1">
    <location>
        <position position="74"/>
    </location>
</feature>
<accession>A0A8S3AAW6</accession>
<proteinExistence type="predicted"/>
<dbReference type="EMBL" id="CAJOBJ010125996">
    <property type="protein sequence ID" value="CAF4699715.1"/>
    <property type="molecule type" value="Genomic_DNA"/>
</dbReference>
<comment type="caution">
    <text evidence="1">The sequence shown here is derived from an EMBL/GenBank/DDBJ whole genome shotgun (WGS) entry which is preliminary data.</text>
</comment>